<evidence type="ECO:0000313" key="3">
    <source>
        <dbReference type="Proteomes" id="UP000249538"/>
    </source>
</evidence>
<evidence type="ECO:0000313" key="2">
    <source>
        <dbReference type="EMBL" id="PZX48612.1"/>
    </source>
</evidence>
<name>A0A2W7SDA8_9RHOB</name>
<reference evidence="2 3" key="1">
    <citation type="submission" date="2018-06" db="EMBL/GenBank/DDBJ databases">
        <title>Genomic Encyclopedia of Archaeal and Bacterial Type Strains, Phase II (KMG-II): from individual species to whole genera.</title>
        <authorList>
            <person name="Goeker M."/>
        </authorList>
    </citation>
    <scope>NUCLEOTIDE SEQUENCE [LARGE SCALE GENOMIC DNA]</scope>
    <source>
        <strain evidence="2 3">DSM 18774</strain>
    </source>
</reference>
<proteinExistence type="predicted"/>
<dbReference type="AlphaFoldDB" id="A0A2W7SDA8"/>
<evidence type="ECO:0000256" key="1">
    <source>
        <dbReference type="SAM" id="MobiDB-lite"/>
    </source>
</evidence>
<sequence>MLSDPAPCATRATDLPRAPRSCRWRARRHGDRAHQQAAVIADLRQARPFAAVIDMRLPRPGPGGGLRMQIGIQLEGGFDLALGHRADIGGARDKAPTARCHVAAPLIAPGSAQPNLPRRSASSPRRGTADDGHYSRHPISRSFHAPSIWSPYGPSANEQRTSATDGPRRNIALLPGGGAVESSVIAAPAAQRRPLRPASSEGRFLGYPSYRSNTCLGSAHFGALMSATRATCFRLHHPR</sequence>
<comment type="caution">
    <text evidence="2">The sequence shown here is derived from an EMBL/GenBank/DDBJ whole genome shotgun (WGS) entry which is preliminary data.</text>
</comment>
<dbReference type="EMBL" id="QKZS01000021">
    <property type="protein sequence ID" value="PZX48612.1"/>
    <property type="molecule type" value="Genomic_DNA"/>
</dbReference>
<feature type="region of interest" description="Disordered" evidence="1">
    <location>
        <begin position="106"/>
        <end position="175"/>
    </location>
</feature>
<protein>
    <submittedName>
        <fullName evidence="2">Uncharacterized protein</fullName>
    </submittedName>
</protein>
<gene>
    <name evidence="2" type="ORF">LX76_04183</name>
</gene>
<dbReference type="Proteomes" id="UP000249538">
    <property type="component" value="Unassembled WGS sequence"/>
</dbReference>
<accession>A0A2W7SDA8</accession>
<organism evidence="2 3">
    <name type="scientific">Cereibacter changlensis</name>
    <dbReference type="NCBI Taxonomy" id="402884"/>
    <lineage>
        <taxon>Bacteria</taxon>
        <taxon>Pseudomonadati</taxon>
        <taxon>Pseudomonadota</taxon>
        <taxon>Alphaproteobacteria</taxon>
        <taxon>Rhodobacterales</taxon>
        <taxon>Paracoccaceae</taxon>
        <taxon>Cereibacter</taxon>
    </lineage>
</organism>